<dbReference type="PANTHER" id="PTHR43547:SF2">
    <property type="entry name" value="HYBRID SIGNAL TRANSDUCTION HISTIDINE KINASE C"/>
    <property type="match status" value="1"/>
</dbReference>
<evidence type="ECO:0000256" key="3">
    <source>
        <dbReference type="ARBA" id="ARBA00022553"/>
    </source>
</evidence>
<feature type="transmembrane region" description="Helical" evidence="4">
    <location>
        <begin position="742"/>
        <end position="759"/>
    </location>
</feature>
<evidence type="ECO:0000313" key="6">
    <source>
        <dbReference type="EMBL" id="SDE03961.1"/>
    </source>
</evidence>
<reference evidence="7" key="1">
    <citation type="submission" date="2016-10" db="EMBL/GenBank/DDBJ databases">
        <authorList>
            <person name="Varghese N."/>
            <person name="Submissions S."/>
        </authorList>
    </citation>
    <scope>NUCLEOTIDE SEQUENCE [LARGE SCALE GENOMIC DNA]</scope>
    <source>
        <strain evidence="7">DSM 25329</strain>
    </source>
</reference>
<dbReference type="Pfam" id="PF07494">
    <property type="entry name" value="Reg_prop"/>
    <property type="match status" value="2"/>
</dbReference>
<dbReference type="SUPFAM" id="SSF47384">
    <property type="entry name" value="Homodimeric domain of signal transducing histidine kinase"/>
    <property type="match status" value="1"/>
</dbReference>
<dbReference type="Proteomes" id="UP000198748">
    <property type="component" value="Unassembled WGS sequence"/>
</dbReference>
<dbReference type="AlphaFoldDB" id="A0A1G6ZN60"/>
<evidence type="ECO:0000313" key="7">
    <source>
        <dbReference type="Proteomes" id="UP000198748"/>
    </source>
</evidence>
<evidence type="ECO:0000259" key="5">
    <source>
        <dbReference type="PROSITE" id="PS50109"/>
    </source>
</evidence>
<dbReference type="InterPro" id="IPR003661">
    <property type="entry name" value="HisK_dim/P_dom"/>
</dbReference>
<dbReference type="PROSITE" id="PS50109">
    <property type="entry name" value="HIS_KIN"/>
    <property type="match status" value="1"/>
</dbReference>
<dbReference type="Gene3D" id="3.30.565.10">
    <property type="entry name" value="Histidine kinase-like ATPase, C-terminal domain"/>
    <property type="match status" value="1"/>
</dbReference>
<dbReference type="EC" id="2.7.13.3" evidence="2"/>
<dbReference type="InterPro" id="IPR011110">
    <property type="entry name" value="Reg_prop"/>
</dbReference>
<gene>
    <name evidence="6" type="ORF">SAMN04487996_103177</name>
</gene>
<keyword evidence="4" id="KW-0812">Transmembrane</keyword>
<dbReference type="CDD" id="cd00082">
    <property type="entry name" value="HisKA"/>
    <property type="match status" value="1"/>
</dbReference>
<dbReference type="InterPro" id="IPR005467">
    <property type="entry name" value="His_kinase_dom"/>
</dbReference>
<dbReference type="OrthoDB" id="900403at2"/>
<name>A0A1G6ZN60_9BACT</name>
<feature type="domain" description="Histidine kinase" evidence="5">
    <location>
        <begin position="812"/>
        <end position="1030"/>
    </location>
</feature>
<keyword evidence="4" id="KW-1133">Transmembrane helix</keyword>
<dbReference type="Gene3D" id="2.60.40.10">
    <property type="entry name" value="Immunoglobulins"/>
    <property type="match status" value="1"/>
</dbReference>
<proteinExistence type="predicted"/>
<dbReference type="CDD" id="cd00075">
    <property type="entry name" value="HATPase"/>
    <property type="match status" value="1"/>
</dbReference>
<dbReference type="InterPro" id="IPR013783">
    <property type="entry name" value="Ig-like_fold"/>
</dbReference>
<dbReference type="STRING" id="659014.SAMN04487996_103177"/>
<dbReference type="GO" id="GO:0000155">
    <property type="term" value="F:phosphorelay sensor kinase activity"/>
    <property type="evidence" value="ECO:0007669"/>
    <property type="project" value="InterPro"/>
</dbReference>
<protein>
    <recommendedName>
        <fullName evidence="2">histidine kinase</fullName>
        <ecNumber evidence="2">2.7.13.3</ecNumber>
    </recommendedName>
</protein>
<dbReference type="InterPro" id="IPR003594">
    <property type="entry name" value="HATPase_dom"/>
</dbReference>
<dbReference type="InterPro" id="IPR015943">
    <property type="entry name" value="WD40/YVTN_repeat-like_dom_sf"/>
</dbReference>
<dbReference type="RefSeq" id="WP_090147400.1">
    <property type="nucleotide sequence ID" value="NZ_FNAN01000003.1"/>
</dbReference>
<comment type="catalytic activity">
    <reaction evidence="1">
        <text>ATP + protein L-histidine = ADP + protein N-phospho-L-histidine.</text>
        <dbReference type="EC" id="2.7.13.3"/>
    </reaction>
</comment>
<keyword evidence="6" id="KW-0418">Kinase</keyword>
<keyword evidence="3" id="KW-0597">Phosphoprotein</keyword>
<dbReference type="PANTHER" id="PTHR43547">
    <property type="entry name" value="TWO-COMPONENT HISTIDINE KINASE"/>
    <property type="match status" value="1"/>
</dbReference>
<accession>A0A1G6ZN60</accession>
<dbReference type="EMBL" id="FNAN01000003">
    <property type="protein sequence ID" value="SDE03961.1"/>
    <property type="molecule type" value="Genomic_DNA"/>
</dbReference>
<evidence type="ECO:0000256" key="1">
    <source>
        <dbReference type="ARBA" id="ARBA00000085"/>
    </source>
</evidence>
<dbReference type="Gene3D" id="1.10.287.130">
    <property type="match status" value="1"/>
</dbReference>
<keyword evidence="6" id="KW-0808">Transferase</keyword>
<dbReference type="SUPFAM" id="SSF63829">
    <property type="entry name" value="Calcium-dependent phosphotriesterase"/>
    <property type="match status" value="1"/>
</dbReference>
<keyword evidence="4" id="KW-0472">Membrane</keyword>
<evidence type="ECO:0000256" key="2">
    <source>
        <dbReference type="ARBA" id="ARBA00012438"/>
    </source>
</evidence>
<dbReference type="Pfam" id="PF02518">
    <property type="entry name" value="HATPase_c"/>
    <property type="match status" value="1"/>
</dbReference>
<keyword evidence="7" id="KW-1185">Reference proteome</keyword>
<dbReference type="SMART" id="SM00387">
    <property type="entry name" value="HATPase_c"/>
    <property type="match status" value="1"/>
</dbReference>
<evidence type="ECO:0000256" key="4">
    <source>
        <dbReference type="SAM" id="Phobius"/>
    </source>
</evidence>
<dbReference type="SUPFAM" id="SSF55874">
    <property type="entry name" value="ATPase domain of HSP90 chaperone/DNA topoisomerase II/histidine kinase"/>
    <property type="match status" value="1"/>
</dbReference>
<dbReference type="Gene3D" id="2.130.10.10">
    <property type="entry name" value="YVTN repeat-like/Quinoprotein amine dehydrogenase"/>
    <property type="match status" value="3"/>
</dbReference>
<sequence length="1032" mass="115437">MENIFAQKGYTVSHFTDDNGMPQNSVRSLAADAEGFIWIATENGLARFDGHRFNVFDKSFVGTTSNRFYMLSPSMNATRAGRPGQQKAGLEIYAAADYNQFVKIEHGGARVDSLYYKSKIMTLPHFDNGSPQTLISVGIPTYLKDIAGPVHYIIPDSYGEGKFFVVDSTSVQLYHGNRELWQASFGKGKLQWWNYFMLGNSLYYNDENGPVLGITSAGVRPVGIGGDILRDNGYVARFQGMKVFWNITCDQLFFYQNKKMYVVTENRSGGLTTQLVLDGFDLDENVIQSVYRDPATETFFLGSPSKGLFVLTRQTFEALTTPEDDIANVYYATVPHGNRSVVTPTGVVLGKDPVTGQVVTEKISILEEVNLGDKRSLFYDKDGLLWVKGGDDLYQVDVQGNRLVRKVAVHAEVKHIYPDQDGNIWIATGIKGVYKLDMSEKDSEPKLVKDEIKGTYLHTFGDDMLVATTTGLYVFDRHSGRNKLIKATEGIYLKSLYVDKAGRIWMTANSEGLLMYEKGKLTRFPLDRNRYLGSPHCIVDDGRGFFWVPTDKGLFQVAVKDLLDYAHAPFDLFYLYHAKEEGFLTNEFNGGCQPCASTLKDGTISLPSLNGLIWFRPEKVIQKVPSAGIVLDRILVNRQWLTRLGDTLVLPANPVQARFFFSTPYYGDAYNLNLSYALVNAGERVQAADWIPIQSNDFSIVFSNLGHGQHTLLVRTVNGFGKDNYTIRKIYVVVPPLWYQTWWAKILLILAIAGGFYLYNSFRLRKISREKSRLEEIVAKRTESLNLALRDVEESKNEMSRQLHMLSRLLASMTHDIQSPLNYIMLTSGSIPTMIDKGELAVVSEIGQVISNSSRRMSDLLRGLLDYIKVHVYGNSIQFEHVALSQLVEGKYELFKTASEQKGNVFLNEVPADLTVASDAQMLAIMVHNLLDNAVKFTQNGKIRVTAEHEAGSGVVMRIANSGAGIPVHVIDIINTPDQDETDDVVTPFGRKTGLGLLIVKEVAALIDVRLHVVSEADQTCFTLQFNPARTV</sequence>
<organism evidence="6 7">
    <name type="scientific">Dyadobacter soli</name>
    <dbReference type="NCBI Taxonomy" id="659014"/>
    <lineage>
        <taxon>Bacteria</taxon>
        <taxon>Pseudomonadati</taxon>
        <taxon>Bacteroidota</taxon>
        <taxon>Cytophagia</taxon>
        <taxon>Cytophagales</taxon>
        <taxon>Spirosomataceae</taxon>
        <taxon>Dyadobacter</taxon>
    </lineage>
</organism>
<dbReference type="InterPro" id="IPR036890">
    <property type="entry name" value="HATPase_C_sf"/>
</dbReference>
<dbReference type="InterPro" id="IPR036097">
    <property type="entry name" value="HisK_dim/P_sf"/>
</dbReference>